<dbReference type="PANTHER" id="PTHR12385:SF14">
    <property type="entry name" value="CHOLINE TRANSPORTER-LIKE 2"/>
    <property type="match status" value="1"/>
</dbReference>
<dbReference type="InterPro" id="IPR007603">
    <property type="entry name" value="Choline_transptr-like"/>
</dbReference>
<protein>
    <recommendedName>
        <fullName evidence="7">Choline transporter-like protein</fullName>
    </recommendedName>
</protein>
<feature type="transmembrane region" description="Helical" evidence="7">
    <location>
        <begin position="256"/>
        <end position="276"/>
    </location>
</feature>
<dbReference type="GO" id="GO:0022857">
    <property type="term" value="F:transmembrane transporter activity"/>
    <property type="evidence" value="ECO:0007669"/>
    <property type="project" value="UniProtKB-UniRule"/>
</dbReference>
<dbReference type="OrthoDB" id="420519at2759"/>
<feature type="transmembrane region" description="Helical" evidence="7">
    <location>
        <begin position="352"/>
        <end position="378"/>
    </location>
</feature>
<keyword evidence="6" id="KW-0325">Glycoprotein</keyword>
<feature type="transmembrane region" description="Helical" evidence="7">
    <location>
        <begin position="602"/>
        <end position="623"/>
    </location>
</feature>
<organism evidence="8 9">
    <name type="scientific">Chironomus riparius</name>
    <dbReference type="NCBI Taxonomy" id="315576"/>
    <lineage>
        <taxon>Eukaryota</taxon>
        <taxon>Metazoa</taxon>
        <taxon>Ecdysozoa</taxon>
        <taxon>Arthropoda</taxon>
        <taxon>Hexapoda</taxon>
        <taxon>Insecta</taxon>
        <taxon>Pterygota</taxon>
        <taxon>Neoptera</taxon>
        <taxon>Endopterygota</taxon>
        <taxon>Diptera</taxon>
        <taxon>Nematocera</taxon>
        <taxon>Chironomoidea</taxon>
        <taxon>Chironomidae</taxon>
        <taxon>Chironominae</taxon>
        <taxon>Chironomus</taxon>
    </lineage>
</organism>
<keyword evidence="4 7" id="KW-1133">Transmembrane helix</keyword>
<reference evidence="8" key="2">
    <citation type="submission" date="2022-10" db="EMBL/GenBank/DDBJ databases">
        <authorList>
            <consortium name="ENA_rothamsted_submissions"/>
            <consortium name="culmorum"/>
            <person name="King R."/>
        </authorList>
    </citation>
    <scope>NUCLEOTIDE SEQUENCE</scope>
</reference>
<feature type="transmembrane region" description="Helical" evidence="7">
    <location>
        <begin position="456"/>
        <end position="480"/>
    </location>
</feature>
<keyword evidence="3 7" id="KW-0812">Transmembrane</keyword>
<feature type="transmembrane region" description="Helical" evidence="7">
    <location>
        <begin position="635"/>
        <end position="659"/>
    </location>
</feature>
<feature type="transmembrane region" description="Helical" evidence="7">
    <location>
        <begin position="310"/>
        <end position="331"/>
    </location>
</feature>
<evidence type="ECO:0000256" key="4">
    <source>
        <dbReference type="ARBA" id="ARBA00022989"/>
    </source>
</evidence>
<evidence type="ECO:0000256" key="2">
    <source>
        <dbReference type="ARBA" id="ARBA00007168"/>
    </source>
</evidence>
<sequence length="703" mass="80688">MEIERTDKQFIPNATRNSVLYDLNFRGPLVKRNCTDVICLLFFFIFLIIFGFTVYFAQREGNLSKLLVARDSEGFQCGKDSEVVNSTFLFFFDLSKCADPLVPINGCPTPQKCVSECPHEAFIHDKTKCTKDIAEYKKKLICTRHVDIQSLKNCNEIDIKIQNQECAQWYLKSEPLGNRCLPTLDDIGTIIDKSEEMQKIFEALYNIELFGSLNGMRQLIVQDTINTWPVLVGGLVISAFCSLIIIAIMRWVAGPIVWLSITGVLTLLGTGLFFSYRQYDFYSKKPVDRYNLQPNLKSIINSYFIEANTWLYILIGSSIVFLVILLLVIVFRKRITIAIALIKEGSKAVSSNLTTILFPIFPWILQTIVTVVSIYSFLHLLSIGKPIYKVLGMNESCLCTGNYSSIQNGDLCDPIKLHDFCGSQSDGLKCHMSCHYTGIQPPPIAIYFKFINVIGFFWLLFFVSAFSEMVLAGTFARWYWTMKKSDVPFFNLTRSIYRTVRFHLGTLAFGSLILTICRIIRLILEYVNEKLKAYNNEFTKAVMCCCRCLCMCLENFLKFLNKNAYIMCAIHGKAFLPSAKDAFSLLMRNFLRVIALDQTTDFLFFLSKLLISLGTSACCYVYLTSEWFPKHFPHIFLHYPLAQILFIFILSYIIASIFFNVYSMAVDTLFLCFLEDCERNDGSPDRPYFMSKKLLNILRKRNK</sequence>
<comment type="function">
    <text evidence="7">Choline transporter.</text>
</comment>
<keyword evidence="5 7" id="KW-0472">Membrane</keyword>
<dbReference type="Pfam" id="PF04515">
    <property type="entry name" value="Choline_transpo"/>
    <property type="match status" value="1"/>
</dbReference>
<accession>A0A9N9S6T8</accession>
<reference evidence="8" key="1">
    <citation type="submission" date="2022-01" db="EMBL/GenBank/DDBJ databases">
        <authorList>
            <person name="King R."/>
        </authorList>
    </citation>
    <scope>NUCLEOTIDE SEQUENCE</scope>
</reference>
<evidence type="ECO:0000256" key="5">
    <source>
        <dbReference type="ARBA" id="ARBA00023136"/>
    </source>
</evidence>
<keyword evidence="9" id="KW-1185">Reference proteome</keyword>
<evidence type="ECO:0000313" key="9">
    <source>
        <dbReference type="Proteomes" id="UP001153620"/>
    </source>
</evidence>
<gene>
    <name evidence="8" type="ORF">CHIRRI_LOCUS12123</name>
</gene>
<feature type="transmembrane region" description="Helical" evidence="7">
    <location>
        <begin position="37"/>
        <end position="57"/>
    </location>
</feature>
<comment type="subcellular location">
    <subcellularLocation>
        <location evidence="7">Cell membrane</location>
        <topology evidence="7">Multi-pass membrane protein</topology>
    </subcellularLocation>
    <subcellularLocation>
        <location evidence="1">Membrane</location>
        <topology evidence="1">Multi-pass membrane protein</topology>
    </subcellularLocation>
</comment>
<evidence type="ECO:0000256" key="7">
    <source>
        <dbReference type="RuleBase" id="RU368066"/>
    </source>
</evidence>
<feature type="transmembrane region" description="Helical" evidence="7">
    <location>
        <begin position="228"/>
        <end position="249"/>
    </location>
</feature>
<evidence type="ECO:0000256" key="1">
    <source>
        <dbReference type="ARBA" id="ARBA00004141"/>
    </source>
</evidence>
<dbReference type="AlphaFoldDB" id="A0A9N9S6T8"/>
<proteinExistence type="inferred from homology"/>
<comment type="similarity">
    <text evidence="2 7">Belongs to the CTL (choline transporter-like) family.</text>
</comment>
<dbReference type="Proteomes" id="UP001153620">
    <property type="component" value="Chromosome 3"/>
</dbReference>
<evidence type="ECO:0000256" key="3">
    <source>
        <dbReference type="ARBA" id="ARBA00022692"/>
    </source>
</evidence>
<dbReference type="PANTHER" id="PTHR12385">
    <property type="entry name" value="CHOLINE TRANSPORTER-LIKE (SLC FAMILY 44)"/>
    <property type="match status" value="1"/>
</dbReference>
<dbReference type="EMBL" id="OU895879">
    <property type="protein sequence ID" value="CAG9809296.1"/>
    <property type="molecule type" value="Genomic_DNA"/>
</dbReference>
<dbReference type="GO" id="GO:0005886">
    <property type="term" value="C:plasma membrane"/>
    <property type="evidence" value="ECO:0007669"/>
    <property type="project" value="UniProtKB-SubCell"/>
</dbReference>
<evidence type="ECO:0000313" key="8">
    <source>
        <dbReference type="EMBL" id="CAG9809296.1"/>
    </source>
</evidence>
<name>A0A9N9S6T8_9DIPT</name>
<feature type="transmembrane region" description="Helical" evidence="7">
    <location>
        <begin position="500"/>
        <end position="524"/>
    </location>
</feature>
<evidence type="ECO:0000256" key="6">
    <source>
        <dbReference type="ARBA" id="ARBA00023180"/>
    </source>
</evidence>